<evidence type="ECO:0000313" key="4">
    <source>
        <dbReference type="EMBL" id="SNB79219.1"/>
    </source>
</evidence>
<sequence length="43" mass="4724">MKKLFITFTAAVLLAACSHNPPKPYGKPFPINQHTTVTEKANP</sequence>
<reference evidence="3" key="1">
    <citation type="submission" date="2017-05" db="EMBL/GenBank/DDBJ databases">
        <authorList>
            <person name="Song R."/>
            <person name="Chenine A.L."/>
            <person name="Ruprecht R.M."/>
        </authorList>
    </citation>
    <scope>NUCLEOTIDE SEQUENCE</scope>
    <source>
        <strain evidence="3">Kingella_eburonensis</strain>
    </source>
</reference>
<name>A0A238HH83_9NEIS</name>
<evidence type="ECO:0000256" key="2">
    <source>
        <dbReference type="ARBA" id="ARBA00022729"/>
    </source>
</evidence>
<dbReference type="InterPro" id="IPR012640">
    <property type="entry name" value="Membr_lipoprot_lipid_attach_CS"/>
</dbReference>
<protein>
    <recommendedName>
        <fullName evidence="1">Type IV secretion system putative lipoprotein virB7</fullName>
    </recommendedName>
</protein>
<dbReference type="EMBL" id="FXUV01000038">
    <property type="protein sequence ID" value="SMQ12939.1"/>
    <property type="molecule type" value="Genomic_DNA"/>
</dbReference>
<dbReference type="RefSeq" id="WP_157686268.1">
    <property type="nucleotide sequence ID" value="NZ_CCNJ01000032.1"/>
</dbReference>
<dbReference type="AlphaFoldDB" id="A0A238HH83"/>
<evidence type="ECO:0000313" key="5">
    <source>
        <dbReference type="Proteomes" id="UP000215450"/>
    </source>
</evidence>
<accession>A0A238HH83</accession>
<dbReference type="EMBL" id="FXUV02000044">
    <property type="protein sequence ID" value="SNB79219.1"/>
    <property type="molecule type" value="Genomic_DNA"/>
</dbReference>
<dbReference type="Proteomes" id="UP000215450">
    <property type="component" value="Unassembled WGS sequence"/>
</dbReference>
<reference evidence="4 5" key="2">
    <citation type="submission" date="2017-06" db="EMBL/GenBank/DDBJ databases">
        <authorList>
            <person name="Kim H.J."/>
            <person name="Triplett B.A."/>
        </authorList>
    </citation>
    <scope>NUCLEOTIDE SEQUENCE [LARGE SCALE GENOMIC DNA]</scope>
    <source>
        <strain evidence="4">Kingella_eburonensis</strain>
    </source>
</reference>
<gene>
    <name evidence="3" type="ORF">KEBURONENSIS_01756</name>
    <name evidence="4" type="ORF">KEBURONENSIS_01767</name>
</gene>
<keyword evidence="2" id="KW-0732">Signal</keyword>
<dbReference type="Pfam" id="PF08139">
    <property type="entry name" value="LPAM_1"/>
    <property type="match status" value="1"/>
</dbReference>
<proteinExistence type="predicted"/>
<evidence type="ECO:0000256" key="1">
    <source>
        <dbReference type="ARBA" id="ARBA00017922"/>
    </source>
</evidence>
<evidence type="ECO:0000313" key="3">
    <source>
        <dbReference type="EMBL" id="SMQ12939.1"/>
    </source>
</evidence>
<keyword evidence="5" id="KW-1185">Reference proteome</keyword>
<organism evidence="3">
    <name type="scientific">Kingella negevensis</name>
    <dbReference type="NCBI Taxonomy" id="1522312"/>
    <lineage>
        <taxon>Bacteria</taxon>
        <taxon>Pseudomonadati</taxon>
        <taxon>Pseudomonadota</taxon>
        <taxon>Betaproteobacteria</taxon>
        <taxon>Neisseriales</taxon>
        <taxon>Neisseriaceae</taxon>
        <taxon>Kingella</taxon>
    </lineage>
</organism>
<dbReference type="PROSITE" id="PS51257">
    <property type="entry name" value="PROKAR_LIPOPROTEIN"/>
    <property type="match status" value="1"/>
</dbReference>